<evidence type="ECO:0000313" key="1">
    <source>
        <dbReference type="EMBL" id="KAE9021596.1"/>
    </source>
</evidence>
<accession>A0A6A3LQI6</accession>
<gene>
    <name evidence="1" type="ORF">PR002_g12210</name>
</gene>
<organism evidence="1 2">
    <name type="scientific">Phytophthora rubi</name>
    <dbReference type="NCBI Taxonomy" id="129364"/>
    <lineage>
        <taxon>Eukaryota</taxon>
        <taxon>Sar</taxon>
        <taxon>Stramenopiles</taxon>
        <taxon>Oomycota</taxon>
        <taxon>Peronosporomycetes</taxon>
        <taxon>Peronosporales</taxon>
        <taxon>Peronosporaceae</taxon>
        <taxon>Phytophthora</taxon>
    </lineage>
</organism>
<protein>
    <submittedName>
        <fullName evidence="1">Uncharacterized protein</fullName>
    </submittedName>
</protein>
<comment type="caution">
    <text evidence="1">The sequence shown here is derived from an EMBL/GenBank/DDBJ whole genome shotgun (WGS) entry which is preliminary data.</text>
</comment>
<name>A0A6A3LQI6_9STRA</name>
<reference evidence="1 2" key="1">
    <citation type="submission" date="2018-09" db="EMBL/GenBank/DDBJ databases">
        <title>Genomic investigation of the strawberry pathogen Phytophthora fragariae indicates pathogenicity is determined by transcriptional variation in three key races.</title>
        <authorList>
            <person name="Adams T.M."/>
            <person name="Armitage A.D."/>
            <person name="Sobczyk M.K."/>
            <person name="Bates H.J."/>
            <person name="Dunwell J.M."/>
            <person name="Nellist C.F."/>
            <person name="Harrison R.J."/>
        </authorList>
    </citation>
    <scope>NUCLEOTIDE SEQUENCE [LARGE SCALE GENOMIC DNA]</scope>
    <source>
        <strain evidence="1 2">SCRP324</strain>
    </source>
</reference>
<proteinExistence type="predicted"/>
<evidence type="ECO:0000313" key="2">
    <source>
        <dbReference type="Proteomes" id="UP000435112"/>
    </source>
</evidence>
<dbReference type="AlphaFoldDB" id="A0A6A3LQI6"/>
<dbReference type="Proteomes" id="UP000435112">
    <property type="component" value="Unassembled WGS sequence"/>
</dbReference>
<dbReference type="OrthoDB" id="98688at2759"/>
<sequence length="283" mass="31805">MAIDGIISAIASLDWDRVEQTPRGEVYEVCNADEEDWKLFLDSEAPETECGKMELIEGKIVIVEFPSVERGAFMGAFSRFLTHDAVIDTYMRPRPAVRTQNYEADLSFAPTPQTGAALPRGLRWTQWHTLRIEIGYSRGWGHRRGQLDWKANRWATIPGVNYVICVAVEDGLASATYKLYRVPRQNDRLHDQDPISIEAPRTTVILDSQVLLGMSPRARLPTQPPVPARLAIDLYATLDGKLQSAISRRWTTSKKEHAFLRVAAEALRLDKPVSTLGLAIAHK</sequence>
<dbReference type="EMBL" id="QXFU01000759">
    <property type="protein sequence ID" value="KAE9021596.1"/>
    <property type="molecule type" value="Genomic_DNA"/>
</dbReference>